<dbReference type="EMBL" id="GL379796">
    <property type="protein sequence ID" value="EGT31388.1"/>
    <property type="molecule type" value="Genomic_DNA"/>
</dbReference>
<keyword evidence="7" id="KW-0206">Cytoskeleton</keyword>
<keyword evidence="2" id="KW-0963">Cytoplasm</keyword>
<protein>
    <recommendedName>
        <fullName evidence="17">Anaphase-promoting complex subunit 4 WD40 domain-containing protein</fullName>
    </recommendedName>
</protein>
<dbReference type="Gene3D" id="2.130.10.10">
    <property type="entry name" value="YVTN repeat-like/Quinoprotein amine dehydrogenase"/>
    <property type="match status" value="1"/>
</dbReference>
<dbReference type="Proteomes" id="UP000008068">
    <property type="component" value="Unassembled WGS sequence"/>
</dbReference>
<evidence type="ECO:0000259" key="10">
    <source>
        <dbReference type="Pfam" id="PF23145"/>
    </source>
</evidence>
<dbReference type="InterPro" id="IPR056159">
    <property type="entry name" value="Beta-prop_IFT121_TULP_N"/>
</dbReference>
<comment type="subcellular location">
    <subcellularLocation>
        <location evidence="1">Cytoplasm</location>
        <location evidence="1">Cytoskeleton</location>
        <location evidence="1">Cilium basal body</location>
    </subcellularLocation>
</comment>
<dbReference type="InterPro" id="IPR011990">
    <property type="entry name" value="TPR-like_helical_dom_sf"/>
</dbReference>
<dbReference type="Gene3D" id="1.25.40.10">
    <property type="entry name" value="Tetratricopeptide repeat domain"/>
    <property type="match status" value="1"/>
</dbReference>
<feature type="region of interest" description="Disordered" evidence="9">
    <location>
        <begin position="245"/>
        <end position="269"/>
    </location>
</feature>
<organism evidence="16">
    <name type="scientific">Caenorhabditis brenneri</name>
    <name type="common">Nematode worm</name>
    <dbReference type="NCBI Taxonomy" id="135651"/>
    <lineage>
        <taxon>Eukaryota</taxon>
        <taxon>Metazoa</taxon>
        <taxon>Ecdysozoa</taxon>
        <taxon>Nematoda</taxon>
        <taxon>Chromadorea</taxon>
        <taxon>Rhabditida</taxon>
        <taxon>Rhabditina</taxon>
        <taxon>Rhabditomorpha</taxon>
        <taxon>Rhabditoidea</taxon>
        <taxon>Rhabditidae</taxon>
        <taxon>Peloderinae</taxon>
        <taxon>Caenorhabditis</taxon>
    </lineage>
</organism>
<evidence type="ECO:0000256" key="4">
    <source>
        <dbReference type="ARBA" id="ARBA00022737"/>
    </source>
</evidence>
<feature type="domain" description="IFT121-like TPR repeats" evidence="14">
    <location>
        <begin position="1045"/>
        <end position="1158"/>
    </location>
</feature>
<evidence type="ECO:0000259" key="14">
    <source>
        <dbReference type="Pfam" id="PF25768"/>
    </source>
</evidence>
<evidence type="ECO:0000313" key="16">
    <source>
        <dbReference type="Proteomes" id="UP000008068"/>
    </source>
</evidence>
<dbReference type="GO" id="GO:0097730">
    <property type="term" value="C:non-motile cilium"/>
    <property type="evidence" value="ECO:0007669"/>
    <property type="project" value="TreeGrafter"/>
</dbReference>
<dbReference type="Gene3D" id="1.25.40.470">
    <property type="match status" value="1"/>
</dbReference>
<dbReference type="InterPro" id="IPR039857">
    <property type="entry name" value="Ift122/121"/>
</dbReference>
<evidence type="ECO:0000259" key="11">
    <source>
        <dbReference type="Pfam" id="PF23387"/>
    </source>
</evidence>
<feature type="domain" description="IFT80/172/WDR35 TPR" evidence="11">
    <location>
        <begin position="724"/>
        <end position="851"/>
    </location>
</feature>
<evidence type="ECO:0000259" key="12">
    <source>
        <dbReference type="Pfam" id="PF23390"/>
    </source>
</evidence>
<sequence length="1235" mass="141593">MYKESNGCLNFAEYNLNLGSIACGGSNGLLNSIRVALDPKVMRPLSYKLTSNQTLEGHQFTVLQCCWNEYTQRLTTFNANGVIVDYVVGQNETLYENMVNEKKQDPPIRVAWNRLGTRIGLVYADGLVMIGSEDGGPAFVRQFDFQLASFEWAPDDLLILGTAEGTVKVFDMDGEHQLDVYLPCLEAVELEHALAKRDYREEIVRMSYWCPILMSQLLQNRREENEQKRRDEEKERNSLGISIFSNYRPVPEPNETEKESEPVQPVPPDRPRFMVAYSTGVIQLMRNLVDREPIVVRLPNLTLSDARWSPNGAFLAVCGSFSQQTGVHQCLYFLSAYGQIIGFHQQPGSPFNTVSWEATGYRIAISSGGRLIIGQLRPQYKWGSIEGTLVYVYQNEEPFYYTVMFFDYETGEKTTKTVKYFENLACYKEHCVVIFREEDMSYHCDLCNSIGTAMDYVIVNIQPKFVQVNGVAAVIASEDRYFIWYFNLPKPDTFLGEKMEVKGESGEYVLAEQQRPVEYGTKRLLGSKDQINSMCIGDTFFLIALRSGGIYRVNLSDGAITHKFAVAGTVEAMKLNCDFTKLAVTKVLDSAPLHLYIYDFMSDGALLQKSFTTEKTLIMDFQWDTNNPNMIAYKTNKELPGEIFVYDGASSLKQGVANGFIYSFENLVVTSVNLDLIMFNPENPSKNSRVDTMIKAKSDVETMLYHGRLTEAMEYAEKSPHDELWSMIAAYSVRNHHYDTAEHAFVKLQDYAGLQFVKKLRNISEIGLRNAEILAYEEKLEEAREMFVLCDRKDLAIEMYKELDDPHQVSELLKQDNNEEQKIKAYRNLAEIFYEEMDWDESLKYFKKCHDIHMQIDCLVRANQFGKLEELVRNLDDDSEHLEFIGDIFSSRGLCDQAIECYLKCGLPKKAFDTCVELHELQKAQFIAESHQLEGVEGVLAKHAEETVGENDENSVTKITTVGLYMKAGRHLEAAQIAFEVIAKDRKSKLMPLHDLKECYVLGAILVENHRQGVQELKKMEKHRLLTDALSDESGLTVEQTRILENTWKGAEAFHFMMLAWNHFFNGKYCFFYIPEILSLPERIQDALHTSVLLADYQEYLDPVEIHQMIALAAANCGQFQICSRAMMWLEAYEGFSDDERQAMKDLSFELFSKCPPVNPPNSKMRCLECEGEMNRYDFQCPGCQFKLPICMATGKPILENTSWVCRRCKHHVNKYEIKKWTYCPLCHDTEDFKL</sequence>
<reference evidence="16" key="1">
    <citation type="submission" date="2011-07" db="EMBL/GenBank/DDBJ databases">
        <authorList>
            <consortium name="Caenorhabditis brenneri Sequencing and Analysis Consortium"/>
            <person name="Wilson R.K."/>
        </authorList>
    </citation>
    <scope>NUCLEOTIDE SEQUENCE [LARGE SCALE GENOMIC DNA]</scope>
    <source>
        <strain evidence="16">PB2801</strain>
    </source>
</reference>
<evidence type="ECO:0000256" key="5">
    <source>
        <dbReference type="ARBA" id="ARBA00022794"/>
    </source>
</evidence>
<dbReference type="InterPro" id="IPR056157">
    <property type="entry name" value="TPR_IFT80_172_dom"/>
</dbReference>
<dbReference type="PIRSF" id="PIRSF037536">
    <property type="entry name" value="WD_repeat_p35"/>
    <property type="match status" value="1"/>
</dbReference>
<keyword evidence="4" id="KW-0677">Repeat</keyword>
<dbReference type="HOGENOM" id="CLU_004048_1_0_1"/>
<dbReference type="Pfam" id="PF25170">
    <property type="entry name" value="TPR_WDR35"/>
    <property type="match status" value="1"/>
</dbReference>
<dbReference type="STRING" id="135651.G0MIN3"/>
<dbReference type="Pfam" id="PF23387">
    <property type="entry name" value="TPR_IFT80_172"/>
    <property type="match status" value="1"/>
</dbReference>
<evidence type="ECO:0008006" key="17">
    <source>
        <dbReference type="Google" id="ProtNLM"/>
    </source>
</evidence>
<proteinExistence type="predicted"/>
<dbReference type="Pfam" id="PF23390">
    <property type="entry name" value="Beta-prop_WDR35_2nd"/>
    <property type="match status" value="1"/>
</dbReference>
<keyword evidence="5" id="KW-0970">Cilium biogenesis/degradation</keyword>
<keyword evidence="8" id="KW-0966">Cell projection</keyword>
<dbReference type="InterPro" id="IPR056170">
    <property type="entry name" value="Znf_IFT121-like"/>
</dbReference>
<dbReference type="eggNOG" id="KOG2041">
    <property type="taxonomic scope" value="Eukaryota"/>
</dbReference>
<dbReference type="GO" id="GO:0035721">
    <property type="term" value="P:intraciliary retrograde transport"/>
    <property type="evidence" value="ECO:0007669"/>
    <property type="project" value="TreeGrafter"/>
</dbReference>
<feature type="domain" description="IFT121/TULP4 N-terminal" evidence="13">
    <location>
        <begin position="10"/>
        <end position="203"/>
    </location>
</feature>
<accession>G0MIN3</accession>
<dbReference type="AlphaFoldDB" id="G0MIN3"/>
<dbReference type="GO" id="GO:0030991">
    <property type="term" value="C:intraciliary transport particle A"/>
    <property type="evidence" value="ECO:0007669"/>
    <property type="project" value="TreeGrafter"/>
</dbReference>
<dbReference type="Pfam" id="PF24797">
    <property type="entry name" value="Beta-prop_WDR35_TULP_N"/>
    <property type="match status" value="1"/>
</dbReference>
<dbReference type="PANTHER" id="PTHR12764">
    <property type="entry name" value="WD REPEAT DOMAIN-RELATED"/>
    <property type="match status" value="1"/>
</dbReference>
<evidence type="ECO:0000256" key="3">
    <source>
        <dbReference type="ARBA" id="ARBA00022574"/>
    </source>
</evidence>
<dbReference type="SUPFAM" id="SSF82171">
    <property type="entry name" value="DPP6 N-terminal domain-like"/>
    <property type="match status" value="1"/>
</dbReference>
<dbReference type="InterPro" id="IPR057979">
    <property type="entry name" value="TPR_IFT121"/>
</dbReference>
<dbReference type="InterPro" id="IPR056158">
    <property type="entry name" value="Beta-prop_IFT121_2nd"/>
</dbReference>
<dbReference type="GO" id="GO:1905515">
    <property type="term" value="P:non-motile cilium assembly"/>
    <property type="evidence" value="ECO:0007669"/>
    <property type="project" value="TreeGrafter"/>
</dbReference>
<feature type="domain" description="IFT121-like zinc finger" evidence="10">
    <location>
        <begin position="1189"/>
        <end position="1230"/>
    </location>
</feature>
<gene>
    <name evidence="15" type="ORF">CAEBREN_28865</name>
</gene>
<keyword evidence="3" id="KW-0853">WD repeat</keyword>
<dbReference type="InterPro" id="IPR015943">
    <property type="entry name" value="WD40/YVTN_repeat-like_dom_sf"/>
</dbReference>
<dbReference type="InterPro" id="IPR017233">
    <property type="entry name" value="WDR35"/>
</dbReference>
<dbReference type="GO" id="GO:0061512">
    <property type="term" value="P:protein localization to cilium"/>
    <property type="evidence" value="ECO:0007669"/>
    <property type="project" value="TreeGrafter"/>
</dbReference>
<evidence type="ECO:0000313" key="15">
    <source>
        <dbReference type="EMBL" id="EGT31388.1"/>
    </source>
</evidence>
<name>G0MIN3_CAEBE</name>
<evidence type="ECO:0000256" key="1">
    <source>
        <dbReference type="ARBA" id="ARBA00004120"/>
    </source>
</evidence>
<evidence type="ECO:0000256" key="6">
    <source>
        <dbReference type="ARBA" id="ARBA00023069"/>
    </source>
</evidence>
<dbReference type="Pfam" id="PF25768">
    <property type="entry name" value="TPR_IFT121"/>
    <property type="match status" value="1"/>
</dbReference>
<dbReference type="Pfam" id="PF23145">
    <property type="entry name" value="Zf_2nd_IFT121"/>
    <property type="match status" value="1"/>
</dbReference>
<dbReference type="InterPro" id="IPR036322">
    <property type="entry name" value="WD40_repeat_dom_sf"/>
</dbReference>
<evidence type="ECO:0000256" key="2">
    <source>
        <dbReference type="ARBA" id="ARBA00022490"/>
    </source>
</evidence>
<dbReference type="SUPFAM" id="SSF50978">
    <property type="entry name" value="WD40 repeat-like"/>
    <property type="match status" value="1"/>
</dbReference>
<evidence type="ECO:0000256" key="9">
    <source>
        <dbReference type="SAM" id="MobiDB-lite"/>
    </source>
</evidence>
<evidence type="ECO:0000256" key="7">
    <source>
        <dbReference type="ARBA" id="ARBA00023212"/>
    </source>
</evidence>
<dbReference type="InParanoid" id="G0MIN3"/>
<dbReference type="PANTHER" id="PTHR12764:SF5">
    <property type="entry name" value="LD29485P"/>
    <property type="match status" value="1"/>
</dbReference>
<keyword evidence="6" id="KW-0969">Cilium</keyword>
<dbReference type="OrthoDB" id="10260567at2759"/>
<keyword evidence="16" id="KW-1185">Reference proteome</keyword>
<dbReference type="InterPro" id="IPR057361">
    <property type="entry name" value="TPR_WDR35"/>
</dbReference>
<dbReference type="SUPFAM" id="SSF48452">
    <property type="entry name" value="TPR-like"/>
    <property type="match status" value="1"/>
</dbReference>
<evidence type="ECO:0000256" key="8">
    <source>
        <dbReference type="ARBA" id="ARBA00023273"/>
    </source>
</evidence>
<evidence type="ECO:0000259" key="13">
    <source>
        <dbReference type="Pfam" id="PF24797"/>
    </source>
</evidence>
<feature type="domain" description="IFT121 second beta-propeller" evidence="12">
    <location>
        <begin position="382"/>
        <end position="690"/>
    </location>
</feature>